<organism evidence="1">
    <name type="scientific">Aeromonas salmonicida</name>
    <dbReference type="NCBI Taxonomy" id="645"/>
    <lineage>
        <taxon>Bacteria</taxon>
        <taxon>Pseudomonadati</taxon>
        <taxon>Pseudomonadota</taxon>
        <taxon>Gammaproteobacteria</taxon>
        <taxon>Aeromonadales</taxon>
        <taxon>Aeromonadaceae</taxon>
        <taxon>Aeromonas</taxon>
    </lineage>
</organism>
<dbReference type="AlphaFoldDB" id="A0A1B2LQQ4"/>
<dbReference type="InterPro" id="IPR038058">
    <property type="entry name" value="PhnH-like_sp"/>
</dbReference>
<dbReference type="SUPFAM" id="SSF159709">
    <property type="entry name" value="PhnH-like"/>
    <property type="match status" value="1"/>
</dbReference>
<dbReference type="RefSeq" id="WP_047234951.1">
    <property type="nucleotide sequence ID" value="NZ_CP110648.1"/>
</dbReference>
<dbReference type="InterPro" id="IPR008772">
    <property type="entry name" value="Phosphonate_metab_PhnH"/>
</dbReference>
<dbReference type="Pfam" id="PF05845">
    <property type="entry name" value="PhnH"/>
    <property type="match status" value="1"/>
</dbReference>
<dbReference type="GO" id="GO:0019634">
    <property type="term" value="P:organic phosphonate metabolic process"/>
    <property type="evidence" value="ECO:0007669"/>
    <property type="project" value="InterPro"/>
</dbReference>
<dbReference type="EMBL" id="KX231277">
    <property type="protein sequence ID" value="AOA33899.1"/>
    <property type="molecule type" value="Genomic_DNA"/>
</dbReference>
<sequence>MRIPLQASASLSFQHQQARAYRTLLMAFAYPARLQQLEVDAMQACIDCLLDTATRVALSVGSHAWCERILATGAMLSSQPEWVFAGPALADLDSIPTGSREVPEEGATAVIGVEALSETALHTPGELCIGARGAGLKEPTLLFVSGLKRGVIEHHQAWHGEYPCGVDLLLCAGRQVVALPRHLTLELR</sequence>
<name>A0A1B2LQQ4_AERSA</name>
<accession>A0A1B2LQQ4</accession>
<dbReference type="Gene3D" id="3.40.50.11310">
    <property type="entry name" value="Bacterial phosphonate metabolism protein PhnH"/>
    <property type="match status" value="1"/>
</dbReference>
<reference evidence="1" key="1">
    <citation type="journal article" date="2016" name="FEMS Microbiol. Lett.">
        <title>Aeromonas salmonicida subsp. salmonicida strains isolated from Chinese freshwater fish contain a novel genomic island and possible regional-specific mobile genetic elements profiles.</title>
        <authorList>
            <person name="Long M."/>
            <person name="Nielsen T.K."/>
            <person name="Leisner J.J."/>
            <person name="Hansen L.H."/>
            <person name="Shen Z.X."/>
            <person name="Zhang Q.Q."/>
            <person name="Li A."/>
        </authorList>
    </citation>
    <scope>NUCLEOTIDE SEQUENCE</scope>
    <source>
        <strain evidence="1">BG</strain>
    </source>
</reference>
<evidence type="ECO:0000313" key="1">
    <source>
        <dbReference type="EMBL" id="AOA33899.1"/>
    </source>
</evidence>
<protein>
    <submittedName>
        <fullName evidence="1">PhnG protein</fullName>
    </submittedName>
</protein>
<proteinExistence type="predicted"/>